<feature type="site" description="Important for substrate specificity" evidence="3">
    <location>
        <position position="70"/>
    </location>
</feature>
<keyword evidence="3" id="KW-0546">Nucleotide metabolism</keyword>
<proteinExistence type="inferred from homology"/>
<dbReference type="eggNOG" id="COG0424">
    <property type="taxonomic scope" value="Bacteria"/>
</dbReference>
<comment type="caution">
    <text evidence="3">Lacks conserved residue(s) required for the propagation of feature annotation.</text>
</comment>
<dbReference type="GO" id="GO:0036221">
    <property type="term" value="F:UTP diphosphatase activity"/>
    <property type="evidence" value="ECO:0007669"/>
    <property type="project" value="RHEA"/>
</dbReference>
<comment type="catalytic activity">
    <reaction evidence="3">
        <text>dTTP + H2O = dTMP + diphosphate + H(+)</text>
        <dbReference type="Rhea" id="RHEA:28534"/>
        <dbReference type="ChEBI" id="CHEBI:15377"/>
        <dbReference type="ChEBI" id="CHEBI:15378"/>
        <dbReference type="ChEBI" id="CHEBI:33019"/>
        <dbReference type="ChEBI" id="CHEBI:37568"/>
        <dbReference type="ChEBI" id="CHEBI:63528"/>
        <dbReference type="EC" id="3.6.1.9"/>
    </reaction>
</comment>
<evidence type="ECO:0000256" key="2">
    <source>
        <dbReference type="ARBA" id="ARBA00022801"/>
    </source>
</evidence>
<gene>
    <name evidence="4" type="primary">maf</name>
    <name evidence="4" type="ORF">CLOHYLEM_06756</name>
</gene>
<feature type="site" description="Important for substrate specificity" evidence="3">
    <location>
        <position position="156"/>
    </location>
</feature>
<comment type="catalytic activity">
    <reaction evidence="3">
        <text>UTP + H2O = UMP + diphosphate + H(+)</text>
        <dbReference type="Rhea" id="RHEA:29395"/>
        <dbReference type="ChEBI" id="CHEBI:15377"/>
        <dbReference type="ChEBI" id="CHEBI:15378"/>
        <dbReference type="ChEBI" id="CHEBI:33019"/>
        <dbReference type="ChEBI" id="CHEBI:46398"/>
        <dbReference type="ChEBI" id="CHEBI:57865"/>
        <dbReference type="EC" id="3.6.1.9"/>
    </reaction>
</comment>
<comment type="subcellular location">
    <subcellularLocation>
        <location evidence="3">Cytoplasm</location>
    </subcellularLocation>
</comment>
<comment type="similarity">
    <text evidence="3">Belongs to the Maf family. YhdE subfamily.</text>
</comment>
<dbReference type="HAMAP" id="MF_00528">
    <property type="entry name" value="Maf"/>
    <property type="match status" value="1"/>
</dbReference>
<reference evidence="4" key="2">
    <citation type="submission" date="2013-06" db="EMBL/GenBank/DDBJ databases">
        <title>Draft genome sequence of Clostridium hylemonae (DSM 15053).</title>
        <authorList>
            <person name="Sudarsanam P."/>
            <person name="Ley R."/>
            <person name="Guruge J."/>
            <person name="Turnbaugh P.J."/>
            <person name="Mahowald M."/>
            <person name="Liep D."/>
            <person name="Gordon J."/>
        </authorList>
    </citation>
    <scope>NUCLEOTIDE SEQUENCE</scope>
    <source>
        <strain evidence="4">DSM 15053</strain>
    </source>
</reference>
<accession>C0C3U4</accession>
<feature type="active site" description="Proton acceptor" evidence="3">
    <location>
        <position position="69"/>
    </location>
</feature>
<dbReference type="PANTHER" id="PTHR43213">
    <property type="entry name" value="BIFUNCTIONAL DTTP/UTP PYROPHOSPHATASE/METHYLTRANSFERASE PROTEIN-RELATED"/>
    <property type="match status" value="1"/>
</dbReference>
<dbReference type="AlphaFoldDB" id="C0C3U4"/>
<dbReference type="EMBL" id="ABYI02000031">
    <property type="protein sequence ID" value="EEG73102.1"/>
    <property type="molecule type" value="Genomic_DNA"/>
</dbReference>
<dbReference type="RefSeq" id="WP_006444114.1">
    <property type="nucleotide sequence ID" value="NZ_CP036524.1"/>
</dbReference>
<feature type="site" description="Important for substrate specificity" evidence="3">
    <location>
        <position position="11"/>
    </location>
</feature>
<dbReference type="Pfam" id="PF02545">
    <property type="entry name" value="Maf"/>
    <property type="match status" value="1"/>
</dbReference>
<dbReference type="OrthoDB" id="9807767at2"/>
<name>C0C3U4_9FIRM</name>
<dbReference type="GO" id="GO:0009117">
    <property type="term" value="P:nucleotide metabolic process"/>
    <property type="evidence" value="ECO:0007669"/>
    <property type="project" value="UniProtKB-KW"/>
</dbReference>
<dbReference type="GO" id="GO:0005737">
    <property type="term" value="C:cytoplasm"/>
    <property type="evidence" value="ECO:0007669"/>
    <property type="project" value="UniProtKB-SubCell"/>
</dbReference>
<keyword evidence="5" id="KW-1185">Reference proteome</keyword>
<dbReference type="Gene3D" id="3.90.950.10">
    <property type="match status" value="1"/>
</dbReference>
<dbReference type="SUPFAM" id="SSF52972">
    <property type="entry name" value="ITPase-like"/>
    <property type="match status" value="1"/>
</dbReference>
<dbReference type="PANTHER" id="PTHR43213:SF5">
    <property type="entry name" value="BIFUNCTIONAL DTTP_UTP PYROPHOSPHATASE_METHYLTRANSFERASE PROTEIN-RELATED"/>
    <property type="match status" value="1"/>
</dbReference>
<comment type="function">
    <text evidence="3">Nucleoside triphosphate pyrophosphatase that hydrolyzes dTTP and UTP. May have a dual role in cell division arrest and in preventing the incorporation of modified nucleotides into cellular nucleic acids.</text>
</comment>
<sequence>MKYILASASPRRKELLAQAGFAFDIIPADIEETISGGTPPEIVMNLARQKALHVCRTLSEDTCTVIGADTIVVYKDEILGKPSGRGEALDMLSLLSDRTHQVYTGVSLVTGSARTPAVHTFYEVTDVTFYPISRHDMQDYIATGDPFDKAGAYGIQGPFAIHVKCIKGDYNNVVGLPIARLYHELDRSAFHGH</sequence>
<dbReference type="EC" id="3.6.1.9" evidence="3"/>
<evidence type="ECO:0000313" key="5">
    <source>
        <dbReference type="Proteomes" id="UP000004893"/>
    </source>
</evidence>
<dbReference type="PIRSF" id="PIRSF006305">
    <property type="entry name" value="Maf"/>
    <property type="match status" value="1"/>
</dbReference>
<dbReference type="NCBIfam" id="TIGR00172">
    <property type="entry name" value="maf"/>
    <property type="match status" value="1"/>
</dbReference>
<dbReference type="InterPro" id="IPR029001">
    <property type="entry name" value="ITPase-like_fam"/>
</dbReference>
<dbReference type="STRING" id="553973.CLOHYLEM_06756"/>
<comment type="caution">
    <text evidence="4">The sequence shown here is derived from an EMBL/GenBank/DDBJ whole genome shotgun (WGS) entry which is preliminary data.</text>
</comment>
<organism evidence="4 5">
    <name type="scientific">[Clostridium] hylemonae DSM 15053</name>
    <dbReference type="NCBI Taxonomy" id="553973"/>
    <lineage>
        <taxon>Bacteria</taxon>
        <taxon>Bacillati</taxon>
        <taxon>Bacillota</taxon>
        <taxon>Clostridia</taxon>
        <taxon>Lachnospirales</taxon>
        <taxon>Lachnospiraceae</taxon>
    </lineage>
</organism>
<evidence type="ECO:0000313" key="4">
    <source>
        <dbReference type="EMBL" id="EEG73102.1"/>
    </source>
</evidence>
<dbReference type="GO" id="GO:0036218">
    <property type="term" value="F:dTTP diphosphatase activity"/>
    <property type="evidence" value="ECO:0007669"/>
    <property type="project" value="RHEA"/>
</dbReference>
<dbReference type="HOGENOM" id="CLU_040416_0_0_9"/>
<keyword evidence="3" id="KW-0963">Cytoplasm</keyword>
<dbReference type="InterPro" id="IPR003697">
    <property type="entry name" value="Maf-like"/>
</dbReference>
<protein>
    <recommendedName>
        <fullName evidence="3">dTTP/UTP pyrophosphatase</fullName>
        <shortName evidence="3">dTTPase/UTPase</shortName>
        <ecNumber evidence="3">3.6.1.9</ecNumber>
    </recommendedName>
    <alternativeName>
        <fullName evidence="3">Nucleoside triphosphate pyrophosphatase</fullName>
    </alternativeName>
    <alternativeName>
        <fullName evidence="3">Nucleotide pyrophosphatase</fullName>
        <shortName evidence="3">Nucleotide PPase</shortName>
    </alternativeName>
</protein>
<evidence type="ECO:0000256" key="3">
    <source>
        <dbReference type="HAMAP-Rule" id="MF_00528"/>
    </source>
</evidence>
<keyword evidence="2 3" id="KW-0378">Hydrolase</keyword>
<reference evidence="4" key="1">
    <citation type="submission" date="2009-02" db="EMBL/GenBank/DDBJ databases">
        <authorList>
            <person name="Fulton L."/>
            <person name="Clifton S."/>
            <person name="Fulton B."/>
            <person name="Xu J."/>
            <person name="Minx P."/>
            <person name="Pepin K.H."/>
            <person name="Johnson M."/>
            <person name="Bhonagiri V."/>
            <person name="Nash W.E."/>
            <person name="Mardis E.R."/>
            <person name="Wilson R.K."/>
        </authorList>
    </citation>
    <scope>NUCLEOTIDE SEQUENCE [LARGE SCALE GENOMIC DNA]</scope>
    <source>
        <strain evidence="4">DSM 15053</strain>
    </source>
</reference>
<dbReference type="Proteomes" id="UP000004893">
    <property type="component" value="Unassembled WGS sequence"/>
</dbReference>
<evidence type="ECO:0000256" key="1">
    <source>
        <dbReference type="ARBA" id="ARBA00001968"/>
    </source>
</evidence>
<comment type="cofactor">
    <cofactor evidence="1 3">
        <name>a divalent metal cation</name>
        <dbReference type="ChEBI" id="CHEBI:60240"/>
    </cofactor>
</comment>
<dbReference type="CDD" id="cd00555">
    <property type="entry name" value="Maf"/>
    <property type="match status" value="1"/>
</dbReference>